<accession>A0A9X0B7E9</accession>
<dbReference type="AlphaFoldDB" id="A0A9X0B7E9"/>
<reference evidence="1" key="1">
    <citation type="submission" date="2022-11" db="EMBL/GenBank/DDBJ databases">
        <authorList>
            <person name="Petersen C."/>
        </authorList>
    </citation>
    <scope>NUCLEOTIDE SEQUENCE</scope>
    <source>
        <strain evidence="1">IBT 29864</strain>
    </source>
</reference>
<dbReference type="OrthoDB" id="5244622at2759"/>
<reference evidence="1" key="2">
    <citation type="journal article" date="2023" name="IMA Fungus">
        <title>Comparative genomic study of the Penicillium genus elucidates a diverse pangenome and 15 lateral gene transfer events.</title>
        <authorList>
            <person name="Petersen C."/>
            <person name="Sorensen T."/>
            <person name="Nielsen M.R."/>
            <person name="Sondergaard T.E."/>
            <person name="Sorensen J.L."/>
            <person name="Fitzpatrick D.A."/>
            <person name="Frisvad J.C."/>
            <person name="Nielsen K.L."/>
        </authorList>
    </citation>
    <scope>NUCLEOTIDE SEQUENCE</scope>
    <source>
        <strain evidence="1">IBT 29864</strain>
    </source>
</reference>
<name>A0A9X0B7E9_9EURO</name>
<proteinExistence type="predicted"/>
<organism evidence="1 2">
    <name type="scientific">Penicillium cataractarum</name>
    <dbReference type="NCBI Taxonomy" id="2100454"/>
    <lineage>
        <taxon>Eukaryota</taxon>
        <taxon>Fungi</taxon>
        <taxon>Dikarya</taxon>
        <taxon>Ascomycota</taxon>
        <taxon>Pezizomycotina</taxon>
        <taxon>Eurotiomycetes</taxon>
        <taxon>Eurotiomycetidae</taxon>
        <taxon>Eurotiales</taxon>
        <taxon>Aspergillaceae</taxon>
        <taxon>Penicillium</taxon>
    </lineage>
</organism>
<evidence type="ECO:0000313" key="2">
    <source>
        <dbReference type="Proteomes" id="UP001147782"/>
    </source>
</evidence>
<dbReference type="Proteomes" id="UP001147782">
    <property type="component" value="Unassembled WGS sequence"/>
</dbReference>
<sequence length="342" mass="38605">MDDPGITMPLVTSSLLDQLVEFEFPLLQPFRYSSTTPARFHSDGPIIREGSPIGFDLDVAETKDSATVEDSHQANPLETEKSFGLSQRKENVLPAKPPPSVVNPYNQWLRWTMNRPGVFNSPEEEALAAQFGASRHDLYKGVSDNSFFQWGLRYMPKSGDENAFRTVLIENLPDTVTLDQILTRIRGGAILSASLTDTRTITGSPTALIIFLHNRGALNFLYRVAREGFYIGFSPAQVRPVPTPTYRTATDLENQIRRLGHSRCLVVRTPYIKEIRDEVHRVLSQSRLRHYVECFGERDLKGEVTVQFHSIKIATVAYLVLVRDPKFKGQFVKFGPDPCAMF</sequence>
<comment type="caution">
    <text evidence="1">The sequence shown here is derived from an EMBL/GenBank/DDBJ whole genome shotgun (WGS) entry which is preliminary data.</text>
</comment>
<dbReference type="GeneID" id="81434140"/>
<dbReference type="EMBL" id="JAPZBS010000001">
    <property type="protein sequence ID" value="KAJ5390964.1"/>
    <property type="molecule type" value="Genomic_DNA"/>
</dbReference>
<dbReference type="RefSeq" id="XP_056561692.1">
    <property type="nucleotide sequence ID" value="XM_056694963.1"/>
</dbReference>
<protein>
    <submittedName>
        <fullName evidence="1">Uncharacterized protein</fullName>
    </submittedName>
</protein>
<evidence type="ECO:0000313" key="1">
    <source>
        <dbReference type="EMBL" id="KAJ5390964.1"/>
    </source>
</evidence>
<keyword evidence="2" id="KW-1185">Reference proteome</keyword>
<gene>
    <name evidence="1" type="ORF">N7496_002032</name>
</gene>